<keyword evidence="11" id="KW-1185">Reference proteome</keyword>
<dbReference type="InterPro" id="IPR036938">
    <property type="entry name" value="PAP2/HPO_sf"/>
</dbReference>
<evidence type="ECO:0000256" key="4">
    <source>
        <dbReference type="ARBA" id="ARBA00022824"/>
    </source>
</evidence>
<dbReference type="GO" id="GO:0006629">
    <property type="term" value="P:lipid metabolic process"/>
    <property type="evidence" value="ECO:0007669"/>
    <property type="project" value="UniProtKB-ARBA"/>
</dbReference>
<evidence type="ECO:0000256" key="7">
    <source>
        <dbReference type="ARBA" id="ARBA00038324"/>
    </source>
</evidence>
<dbReference type="Gene3D" id="1.20.144.10">
    <property type="entry name" value="Phosphatidic acid phosphatase type 2/haloperoxidase"/>
    <property type="match status" value="1"/>
</dbReference>
<dbReference type="STRING" id="683960.A0A1E3NYE4"/>
<dbReference type="RefSeq" id="XP_019036929.1">
    <property type="nucleotide sequence ID" value="XM_019180956.1"/>
</dbReference>
<feature type="transmembrane region" description="Helical" evidence="8">
    <location>
        <begin position="160"/>
        <end position="179"/>
    </location>
</feature>
<evidence type="ECO:0000256" key="2">
    <source>
        <dbReference type="ARBA" id="ARBA00022692"/>
    </source>
</evidence>
<evidence type="ECO:0000259" key="9">
    <source>
        <dbReference type="SMART" id="SM00014"/>
    </source>
</evidence>
<dbReference type="SMART" id="SM00014">
    <property type="entry name" value="acidPPc"/>
    <property type="match status" value="1"/>
</dbReference>
<dbReference type="PANTHER" id="PTHR14969:SF28">
    <property type="entry name" value="DIHYDROSPHINGOSINE 1-PHOSPHATE PHOSPHATASE LCB3-RELATED"/>
    <property type="match status" value="1"/>
</dbReference>
<evidence type="ECO:0000256" key="1">
    <source>
        <dbReference type="ARBA" id="ARBA00004477"/>
    </source>
</evidence>
<dbReference type="GeneID" id="30198202"/>
<dbReference type="PANTHER" id="PTHR14969">
    <property type="entry name" value="SPHINGOSINE-1-PHOSPHATE PHOSPHOHYDROLASE"/>
    <property type="match status" value="1"/>
</dbReference>
<dbReference type="OrthoDB" id="301434at2759"/>
<keyword evidence="4" id="KW-0256">Endoplasmic reticulum</keyword>
<evidence type="ECO:0000256" key="6">
    <source>
        <dbReference type="ARBA" id="ARBA00023136"/>
    </source>
</evidence>
<keyword evidence="6 8" id="KW-0472">Membrane</keyword>
<dbReference type="Proteomes" id="UP000094112">
    <property type="component" value="Unassembled WGS sequence"/>
</dbReference>
<feature type="transmembrane region" description="Helical" evidence="8">
    <location>
        <begin position="186"/>
        <end position="204"/>
    </location>
</feature>
<sequence>DSGNYPHIHYKTKIHPLRFKFRQFLLPYIRAETPILAKIQKNSRNSFFDYYFSYTANFASHTFYVLMLPLPIWLGYGQVGRDLVFIIGYGIYFTGFLKDFCCLPRPRSPPLHRITLSGYTAKEYGFPSSHSANATAVSLFLLKKLLENYNNFQSSLTPNILLFVLAIYYISLIIGRIYCGMHGFSDIIVGSLIGCICLVVRTLTQEWYDSLILQKSILIPICTTLVNYFLIYIHVSPVDDCPCYDDSVAFIGVIMGLEISHWGYIKTSYSLDHTYGVDPLDIPFSFAHSGILKVLLRIFVGVSLVVTWKEISKPLLFKIFKPFYDLIVTNDKESLTFNRIRSDTLERKEKLTDAKGLIKDIGNPRKRDSVGPMSSIDRTEIEELQKHQNYFAELDKLHETNVIFTCGAFKPRYDIEIIVRLIVYAGIPIVVI</sequence>
<keyword evidence="2 8" id="KW-0812">Transmembrane</keyword>
<dbReference type="EMBL" id="KV454213">
    <property type="protein sequence ID" value="ODQ57722.1"/>
    <property type="molecule type" value="Genomic_DNA"/>
</dbReference>
<evidence type="ECO:0000313" key="11">
    <source>
        <dbReference type="Proteomes" id="UP000094112"/>
    </source>
</evidence>
<evidence type="ECO:0000256" key="8">
    <source>
        <dbReference type="SAM" id="Phobius"/>
    </source>
</evidence>
<name>A0A1E3NYE4_WICAA</name>
<evidence type="ECO:0000256" key="3">
    <source>
        <dbReference type="ARBA" id="ARBA00022801"/>
    </source>
</evidence>
<feature type="non-terminal residue" evidence="10">
    <location>
        <position position="432"/>
    </location>
</feature>
<comment type="subcellular location">
    <subcellularLocation>
        <location evidence="1">Endoplasmic reticulum membrane</location>
        <topology evidence="1">Multi-pass membrane protein</topology>
    </subcellularLocation>
</comment>
<accession>A0A1E3NYE4</accession>
<dbReference type="CDD" id="cd03388">
    <property type="entry name" value="PAP2_SPPase1"/>
    <property type="match status" value="1"/>
</dbReference>
<dbReference type="InterPro" id="IPR000326">
    <property type="entry name" value="PAP2/HPO"/>
</dbReference>
<proteinExistence type="inferred from homology"/>
<reference evidence="10 11" key="1">
    <citation type="journal article" date="2016" name="Proc. Natl. Acad. Sci. U.S.A.">
        <title>Comparative genomics of biotechnologically important yeasts.</title>
        <authorList>
            <person name="Riley R."/>
            <person name="Haridas S."/>
            <person name="Wolfe K.H."/>
            <person name="Lopes M.R."/>
            <person name="Hittinger C.T."/>
            <person name="Goeker M."/>
            <person name="Salamov A.A."/>
            <person name="Wisecaver J.H."/>
            <person name="Long T.M."/>
            <person name="Calvey C.H."/>
            <person name="Aerts A.L."/>
            <person name="Barry K.W."/>
            <person name="Choi C."/>
            <person name="Clum A."/>
            <person name="Coughlan A.Y."/>
            <person name="Deshpande S."/>
            <person name="Douglass A.P."/>
            <person name="Hanson S.J."/>
            <person name="Klenk H.-P."/>
            <person name="LaButti K.M."/>
            <person name="Lapidus A."/>
            <person name="Lindquist E.A."/>
            <person name="Lipzen A.M."/>
            <person name="Meier-Kolthoff J.P."/>
            <person name="Ohm R.A."/>
            <person name="Otillar R.P."/>
            <person name="Pangilinan J.L."/>
            <person name="Peng Y."/>
            <person name="Rokas A."/>
            <person name="Rosa C.A."/>
            <person name="Scheuner C."/>
            <person name="Sibirny A.A."/>
            <person name="Slot J.C."/>
            <person name="Stielow J.B."/>
            <person name="Sun H."/>
            <person name="Kurtzman C.P."/>
            <person name="Blackwell M."/>
            <person name="Grigoriev I.V."/>
            <person name="Jeffries T.W."/>
        </authorList>
    </citation>
    <scope>NUCLEOTIDE SEQUENCE [LARGE SCALE GENOMIC DNA]</scope>
    <source>
        <strain evidence="11">ATCC 58044 / CBS 1984 / NCYC 433 / NRRL Y-366-8</strain>
    </source>
</reference>
<dbReference type="GO" id="GO:0042392">
    <property type="term" value="F:sphingosine-1-phosphate phosphatase activity"/>
    <property type="evidence" value="ECO:0007669"/>
    <property type="project" value="TreeGrafter"/>
</dbReference>
<dbReference type="SUPFAM" id="SSF48317">
    <property type="entry name" value="Acid phosphatase/Vanadium-dependent haloperoxidase"/>
    <property type="match status" value="1"/>
</dbReference>
<comment type="similarity">
    <text evidence="7">Belongs to the type 2 lipid phosphate phosphatase family.</text>
</comment>
<feature type="transmembrane region" description="Helical" evidence="8">
    <location>
        <begin position="216"/>
        <end position="235"/>
    </location>
</feature>
<feature type="transmembrane region" description="Helical" evidence="8">
    <location>
        <begin position="285"/>
        <end position="308"/>
    </location>
</feature>
<evidence type="ECO:0000313" key="10">
    <source>
        <dbReference type="EMBL" id="ODQ57722.1"/>
    </source>
</evidence>
<dbReference type="AlphaFoldDB" id="A0A1E3NYE4"/>
<dbReference type="GO" id="GO:0005789">
    <property type="term" value="C:endoplasmic reticulum membrane"/>
    <property type="evidence" value="ECO:0007669"/>
    <property type="project" value="UniProtKB-SubCell"/>
</dbReference>
<keyword evidence="5 8" id="KW-1133">Transmembrane helix</keyword>
<organism evidence="10 11">
    <name type="scientific">Wickerhamomyces anomalus (strain ATCC 58044 / CBS 1984 / NCYC 433 / NRRL Y-366-8)</name>
    <name type="common">Yeast</name>
    <name type="synonym">Hansenula anomala</name>
    <dbReference type="NCBI Taxonomy" id="683960"/>
    <lineage>
        <taxon>Eukaryota</taxon>
        <taxon>Fungi</taxon>
        <taxon>Dikarya</taxon>
        <taxon>Ascomycota</taxon>
        <taxon>Saccharomycotina</taxon>
        <taxon>Saccharomycetes</taxon>
        <taxon>Phaffomycetales</taxon>
        <taxon>Wickerhamomycetaceae</taxon>
        <taxon>Wickerhamomyces</taxon>
    </lineage>
</organism>
<evidence type="ECO:0000256" key="5">
    <source>
        <dbReference type="ARBA" id="ARBA00022989"/>
    </source>
</evidence>
<feature type="non-terminal residue" evidence="10">
    <location>
        <position position="1"/>
    </location>
</feature>
<dbReference type="Pfam" id="PF01569">
    <property type="entry name" value="PAP2"/>
    <property type="match status" value="1"/>
</dbReference>
<keyword evidence="3" id="KW-0378">Hydrolase</keyword>
<feature type="transmembrane region" description="Helical" evidence="8">
    <location>
        <begin position="51"/>
        <end position="74"/>
    </location>
</feature>
<protein>
    <recommendedName>
        <fullName evidence="9">Phosphatidic acid phosphatase type 2/haloperoxidase domain-containing protein</fullName>
    </recommendedName>
</protein>
<feature type="transmembrane region" description="Helical" evidence="8">
    <location>
        <begin position="247"/>
        <end position="265"/>
    </location>
</feature>
<feature type="domain" description="Phosphatidic acid phosphatase type 2/haloperoxidase" evidence="9">
    <location>
        <begin position="80"/>
        <end position="202"/>
    </location>
</feature>
<gene>
    <name evidence="10" type="ORF">WICANDRAFT_22629</name>
</gene>